<dbReference type="VEuPathDB" id="FungiDB:MYCFIDRAFT_84414"/>
<dbReference type="AlphaFoldDB" id="M3AHJ4"/>
<dbReference type="Proteomes" id="UP000016932">
    <property type="component" value="Unassembled WGS sequence"/>
</dbReference>
<evidence type="ECO:0000313" key="1">
    <source>
        <dbReference type="EMBL" id="EME76982.1"/>
    </source>
</evidence>
<dbReference type="RefSeq" id="XP_007932421.1">
    <property type="nucleotide sequence ID" value="XM_007934230.1"/>
</dbReference>
<keyword evidence="2" id="KW-1185">Reference proteome</keyword>
<organism evidence="1 2">
    <name type="scientific">Pseudocercospora fijiensis (strain CIRAD86)</name>
    <name type="common">Black leaf streak disease fungus</name>
    <name type="synonym">Mycosphaerella fijiensis</name>
    <dbReference type="NCBI Taxonomy" id="383855"/>
    <lineage>
        <taxon>Eukaryota</taxon>
        <taxon>Fungi</taxon>
        <taxon>Dikarya</taxon>
        <taxon>Ascomycota</taxon>
        <taxon>Pezizomycotina</taxon>
        <taxon>Dothideomycetes</taxon>
        <taxon>Dothideomycetidae</taxon>
        <taxon>Mycosphaerellales</taxon>
        <taxon>Mycosphaerellaceae</taxon>
        <taxon>Pseudocercospora</taxon>
    </lineage>
</organism>
<dbReference type="HOGENOM" id="CLU_1661553_0_0_1"/>
<reference evidence="1 2" key="1">
    <citation type="journal article" date="2012" name="PLoS Pathog.">
        <title>Diverse lifestyles and strategies of plant pathogenesis encoded in the genomes of eighteen Dothideomycetes fungi.</title>
        <authorList>
            <person name="Ohm R.A."/>
            <person name="Feau N."/>
            <person name="Henrissat B."/>
            <person name="Schoch C.L."/>
            <person name="Horwitz B.A."/>
            <person name="Barry K.W."/>
            <person name="Condon B.J."/>
            <person name="Copeland A.C."/>
            <person name="Dhillon B."/>
            <person name="Glaser F."/>
            <person name="Hesse C.N."/>
            <person name="Kosti I."/>
            <person name="LaButti K."/>
            <person name="Lindquist E.A."/>
            <person name="Lucas S."/>
            <person name="Salamov A.A."/>
            <person name="Bradshaw R.E."/>
            <person name="Ciuffetti L."/>
            <person name="Hamelin R.C."/>
            <person name="Kema G.H.J."/>
            <person name="Lawrence C."/>
            <person name="Scott J.A."/>
            <person name="Spatafora J.W."/>
            <person name="Turgeon B.G."/>
            <person name="de Wit P.J.G.M."/>
            <person name="Zhong S."/>
            <person name="Goodwin S.B."/>
            <person name="Grigoriev I.V."/>
        </authorList>
    </citation>
    <scope>NUCLEOTIDE SEQUENCE [LARGE SCALE GENOMIC DNA]</scope>
    <source>
        <strain evidence="1 2">CIRAD86</strain>
    </source>
</reference>
<sequence length="159" mass="17715">MTPSVIAVEQSTGDDAVSCQTTSIHQLWAESMQSTIDELPNEIQDFQFSPYRDTAVLENTFEAWEVQRGATKICLGIRASGRILGQWTAVPRSEIRRYSLGKVYLLNQITQSGSEVHLVEANEPSAYVDAGAHLLQQSMVLVWWTYETGNYADVNVVTS</sequence>
<evidence type="ECO:0000313" key="2">
    <source>
        <dbReference type="Proteomes" id="UP000016932"/>
    </source>
</evidence>
<gene>
    <name evidence="1" type="ORF">MYCFIDRAFT_84414</name>
</gene>
<protein>
    <submittedName>
        <fullName evidence="1">Uncharacterized protein</fullName>
    </submittedName>
</protein>
<proteinExistence type="predicted"/>
<dbReference type="GeneID" id="19342194"/>
<name>M3AHJ4_PSEFD</name>
<accession>M3AHJ4</accession>
<dbReference type="KEGG" id="pfj:MYCFIDRAFT_84414"/>
<dbReference type="EMBL" id="KB446572">
    <property type="protein sequence ID" value="EME76982.1"/>
    <property type="molecule type" value="Genomic_DNA"/>
</dbReference>